<dbReference type="Proteomes" id="UP000625711">
    <property type="component" value="Unassembled WGS sequence"/>
</dbReference>
<proteinExistence type="inferred from homology"/>
<dbReference type="SMART" id="SM00028">
    <property type="entry name" value="TPR"/>
    <property type="match status" value="3"/>
</dbReference>
<comment type="similarity">
    <text evidence="3">Belongs to the RPAP3 family.</text>
</comment>
<dbReference type="InterPro" id="IPR019734">
    <property type="entry name" value="TPR_rpt"/>
</dbReference>
<feature type="region of interest" description="Disordered" evidence="6">
    <location>
        <begin position="29"/>
        <end position="64"/>
    </location>
</feature>
<evidence type="ECO:0000313" key="8">
    <source>
        <dbReference type="EMBL" id="KAF7271857.1"/>
    </source>
</evidence>
<dbReference type="PANTHER" id="PTHR46423">
    <property type="entry name" value="RNA POLYMERASE II-ASSOCIATED PROTEIN 3"/>
    <property type="match status" value="1"/>
</dbReference>
<feature type="repeat" description="TPR" evidence="5">
    <location>
        <begin position="103"/>
        <end position="136"/>
    </location>
</feature>
<reference evidence="8" key="1">
    <citation type="submission" date="2020-08" db="EMBL/GenBank/DDBJ databases">
        <title>Genome sequencing and assembly of the red palm weevil Rhynchophorus ferrugineus.</title>
        <authorList>
            <person name="Dias G.B."/>
            <person name="Bergman C.M."/>
            <person name="Manee M."/>
        </authorList>
    </citation>
    <scope>NUCLEOTIDE SEQUENCE</scope>
    <source>
        <strain evidence="8">AA-2017</strain>
        <tissue evidence="8">Whole larva</tissue>
    </source>
</reference>
<feature type="domain" description="RNA-polymerase II-associated protein 3-like C-terminal" evidence="7">
    <location>
        <begin position="397"/>
        <end position="484"/>
    </location>
</feature>
<evidence type="ECO:0000256" key="2">
    <source>
        <dbReference type="ARBA" id="ARBA00022803"/>
    </source>
</evidence>
<evidence type="ECO:0000256" key="6">
    <source>
        <dbReference type="SAM" id="MobiDB-lite"/>
    </source>
</evidence>
<evidence type="ECO:0000259" key="7">
    <source>
        <dbReference type="Pfam" id="PF13877"/>
    </source>
</evidence>
<dbReference type="InterPro" id="IPR011990">
    <property type="entry name" value="TPR-like_helical_dom_sf"/>
</dbReference>
<sequence length="514" mass="59816">MINPILLQKQLNNNVNDIEEFHKDLQNWGDEMKRKENSRKESDSVIKKVKSQKAPNNKTKKGPTDYAKWEKFDAELECDLLEDDIKDDSELTDEFEESKHDEALVHKEKGNSYVKSKEWNKAIECYTKAIKCYSYDAVFYANRALCYIKLNKFDNAEADCTLSLKLDKTYVKALQRRAVAREELGELELAANDLETVLGYEPKNKESLSALDNIRKKMGEKTKKAMIDMQRPVSKFTASRNKVEHQPARAPEIGESASVWQNQEDNVTLIKTINKPPHLRSTKPLKRVEIVDHCELPDNKQNVDPVKKHVIEHVQLKSTENEAPAKISAFKMKREETMNKKNDQLSSVGWPTPTANCNVIKCEDMQVCEKKLPSEDNLKDVKNIENLTKQDQIFPFPTSSVQFYTVWKTLKTQEDKFKYLKRVKANKIPDIFKESLESNIFSNILDVLATYFIQEKEDVFDYMSNLTRVKRFSTLVMFLDSKDKNCLWKLITYLREQKVHSKNEIDELVTKYEL</sequence>
<evidence type="ECO:0000256" key="3">
    <source>
        <dbReference type="ARBA" id="ARBA00038275"/>
    </source>
</evidence>
<keyword evidence="9" id="KW-1185">Reference proteome</keyword>
<dbReference type="PROSITE" id="PS50005">
    <property type="entry name" value="TPR"/>
    <property type="match status" value="1"/>
</dbReference>
<keyword evidence="1" id="KW-0677">Repeat</keyword>
<keyword evidence="2 5" id="KW-0802">TPR repeat</keyword>
<dbReference type="Pfam" id="PF13181">
    <property type="entry name" value="TPR_8"/>
    <property type="match status" value="1"/>
</dbReference>
<protein>
    <recommendedName>
        <fullName evidence="4">RNA polymerase II-associated protein 3</fullName>
    </recommendedName>
</protein>
<dbReference type="PANTHER" id="PTHR46423:SF1">
    <property type="entry name" value="RNA POLYMERASE II-ASSOCIATED PROTEIN 3"/>
    <property type="match status" value="1"/>
</dbReference>
<name>A0A834IDI9_RHYFE</name>
<evidence type="ECO:0000313" key="9">
    <source>
        <dbReference type="Proteomes" id="UP000625711"/>
    </source>
</evidence>
<dbReference type="SUPFAM" id="SSF48452">
    <property type="entry name" value="TPR-like"/>
    <property type="match status" value="2"/>
</dbReference>
<dbReference type="GO" id="GO:0101031">
    <property type="term" value="C:protein folding chaperone complex"/>
    <property type="evidence" value="ECO:0007669"/>
    <property type="project" value="TreeGrafter"/>
</dbReference>
<gene>
    <name evidence="8" type="ORF">GWI33_015334</name>
</gene>
<evidence type="ECO:0000256" key="4">
    <source>
        <dbReference type="ARBA" id="ARBA00040133"/>
    </source>
</evidence>
<dbReference type="AlphaFoldDB" id="A0A834IDI9"/>
<accession>A0A834IDI9</accession>
<dbReference type="Gene3D" id="1.25.40.10">
    <property type="entry name" value="Tetratricopeptide repeat domain"/>
    <property type="match status" value="1"/>
</dbReference>
<comment type="caution">
    <text evidence="8">The sequence shown here is derived from an EMBL/GenBank/DDBJ whole genome shotgun (WGS) entry which is preliminary data.</text>
</comment>
<dbReference type="OrthoDB" id="2942533at2759"/>
<feature type="compositionally biased region" description="Basic and acidic residues" evidence="6">
    <location>
        <begin position="29"/>
        <end position="46"/>
    </location>
</feature>
<evidence type="ECO:0000256" key="5">
    <source>
        <dbReference type="PROSITE-ProRule" id="PRU00339"/>
    </source>
</evidence>
<dbReference type="InterPro" id="IPR025986">
    <property type="entry name" value="RPAP3-like_C"/>
</dbReference>
<evidence type="ECO:0000256" key="1">
    <source>
        <dbReference type="ARBA" id="ARBA00022737"/>
    </source>
</evidence>
<dbReference type="InterPro" id="IPR051966">
    <property type="entry name" value="RPAP3"/>
</dbReference>
<dbReference type="EMBL" id="JAACXV010013888">
    <property type="protein sequence ID" value="KAF7271857.1"/>
    <property type="molecule type" value="Genomic_DNA"/>
</dbReference>
<dbReference type="Pfam" id="PF13877">
    <property type="entry name" value="RPAP3_C"/>
    <property type="match status" value="1"/>
</dbReference>
<organism evidence="8 9">
    <name type="scientific">Rhynchophorus ferrugineus</name>
    <name type="common">Red palm weevil</name>
    <name type="synonym">Curculio ferrugineus</name>
    <dbReference type="NCBI Taxonomy" id="354439"/>
    <lineage>
        <taxon>Eukaryota</taxon>
        <taxon>Metazoa</taxon>
        <taxon>Ecdysozoa</taxon>
        <taxon>Arthropoda</taxon>
        <taxon>Hexapoda</taxon>
        <taxon>Insecta</taxon>
        <taxon>Pterygota</taxon>
        <taxon>Neoptera</taxon>
        <taxon>Endopterygota</taxon>
        <taxon>Coleoptera</taxon>
        <taxon>Polyphaga</taxon>
        <taxon>Cucujiformia</taxon>
        <taxon>Curculionidae</taxon>
        <taxon>Dryophthorinae</taxon>
        <taxon>Rhynchophorus</taxon>
    </lineage>
</organism>